<comment type="catalytic activity">
    <reaction evidence="14">
        <text>L-seryl-[protein] + ATP = O-phospho-L-seryl-[protein] + ADP + H(+)</text>
        <dbReference type="Rhea" id="RHEA:17989"/>
        <dbReference type="Rhea" id="RHEA-COMP:9863"/>
        <dbReference type="Rhea" id="RHEA-COMP:11604"/>
        <dbReference type="ChEBI" id="CHEBI:15378"/>
        <dbReference type="ChEBI" id="CHEBI:29999"/>
        <dbReference type="ChEBI" id="CHEBI:30616"/>
        <dbReference type="ChEBI" id="CHEBI:83421"/>
        <dbReference type="ChEBI" id="CHEBI:456216"/>
        <dbReference type="EC" id="2.7.11.1"/>
    </reaction>
</comment>
<dbReference type="PROSITE" id="PS50112">
    <property type="entry name" value="PAS"/>
    <property type="match status" value="1"/>
</dbReference>
<dbReference type="PANTHER" id="PTHR44329:SF47">
    <property type="entry name" value="SERINE_THREONINE-PROTEIN KINASE ROCO5-RELATED"/>
    <property type="match status" value="1"/>
</dbReference>
<dbReference type="EMBL" id="JBCNJP010000023">
    <property type="protein sequence ID" value="KAK9058916.1"/>
    <property type="molecule type" value="Genomic_DNA"/>
</dbReference>
<dbReference type="GO" id="GO:0004674">
    <property type="term" value="F:protein serine/threonine kinase activity"/>
    <property type="evidence" value="ECO:0007669"/>
    <property type="project" value="UniProtKB-KW"/>
</dbReference>
<dbReference type="PROSITE" id="PS50011">
    <property type="entry name" value="PROTEIN_KINASE_DOM"/>
    <property type="match status" value="1"/>
</dbReference>
<feature type="compositionally biased region" description="Basic and acidic residues" evidence="15">
    <location>
        <begin position="62"/>
        <end position="71"/>
    </location>
</feature>
<keyword evidence="12" id="KW-0675">Receptor</keyword>
<keyword evidence="9" id="KW-0067">ATP-binding</keyword>
<evidence type="ECO:0000256" key="8">
    <source>
        <dbReference type="ARBA" id="ARBA00022777"/>
    </source>
</evidence>
<evidence type="ECO:0000313" key="20">
    <source>
        <dbReference type="Proteomes" id="UP001408789"/>
    </source>
</evidence>
<dbReference type="InterPro" id="IPR051681">
    <property type="entry name" value="Ser/Thr_Kinases-Pseudokinases"/>
</dbReference>
<dbReference type="Gene3D" id="1.10.510.10">
    <property type="entry name" value="Transferase(Phosphotransferase) domain 1"/>
    <property type="match status" value="1"/>
</dbReference>
<dbReference type="GO" id="GO:0016020">
    <property type="term" value="C:membrane"/>
    <property type="evidence" value="ECO:0007669"/>
    <property type="project" value="UniProtKB-SubCell"/>
</dbReference>
<dbReference type="Pfam" id="PF00989">
    <property type="entry name" value="PAS"/>
    <property type="match status" value="1"/>
</dbReference>
<keyword evidence="16" id="KW-0812">Transmembrane</keyword>
<evidence type="ECO:0000256" key="4">
    <source>
        <dbReference type="ARBA" id="ARBA00022543"/>
    </source>
</evidence>
<keyword evidence="3" id="KW-0723">Serine/threonine-protein kinase</keyword>
<comment type="catalytic activity">
    <reaction evidence="13">
        <text>L-threonyl-[protein] + ATP = O-phospho-L-threonyl-[protein] + ADP + H(+)</text>
        <dbReference type="Rhea" id="RHEA:46608"/>
        <dbReference type="Rhea" id="RHEA-COMP:11060"/>
        <dbReference type="Rhea" id="RHEA-COMP:11605"/>
        <dbReference type="ChEBI" id="CHEBI:15378"/>
        <dbReference type="ChEBI" id="CHEBI:30013"/>
        <dbReference type="ChEBI" id="CHEBI:30616"/>
        <dbReference type="ChEBI" id="CHEBI:61977"/>
        <dbReference type="ChEBI" id="CHEBI:456216"/>
        <dbReference type="EC" id="2.7.11.1"/>
    </reaction>
</comment>
<dbReference type="InterPro" id="IPR011009">
    <property type="entry name" value="Kinase-like_dom_sf"/>
</dbReference>
<gene>
    <name evidence="19" type="ORF">SSX86_023764</name>
</gene>
<dbReference type="GO" id="GO:0009881">
    <property type="term" value="F:photoreceptor activity"/>
    <property type="evidence" value="ECO:0007669"/>
    <property type="project" value="UniProtKB-KW"/>
</dbReference>
<evidence type="ECO:0000256" key="14">
    <source>
        <dbReference type="ARBA" id="ARBA00048679"/>
    </source>
</evidence>
<comment type="subcellular location">
    <subcellularLocation>
        <location evidence="1">Membrane</location>
    </subcellularLocation>
</comment>
<dbReference type="InterPro" id="IPR001245">
    <property type="entry name" value="Ser-Thr/Tyr_kinase_cat_dom"/>
</dbReference>
<dbReference type="InterPro" id="IPR035965">
    <property type="entry name" value="PAS-like_dom_sf"/>
</dbReference>
<dbReference type="FunFam" id="3.30.200.20:FF:000180">
    <property type="entry name" value="serine/threonine-protein kinase STY46-like"/>
    <property type="match status" value="1"/>
</dbReference>
<feature type="domain" description="PAS" evidence="18">
    <location>
        <begin position="81"/>
        <end position="127"/>
    </location>
</feature>
<dbReference type="PRINTS" id="PR00109">
    <property type="entry name" value="TYRKINASE"/>
</dbReference>
<comment type="caution">
    <text evidence="19">The sequence shown here is derived from an EMBL/GenBank/DDBJ whole genome shotgun (WGS) entry which is preliminary data.</text>
</comment>
<dbReference type="SUPFAM" id="SSF55785">
    <property type="entry name" value="PYP-like sensor domain (PAS domain)"/>
    <property type="match status" value="1"/>
</dbReference>
<name>A0AAP0CLF8_9ASTR</name>
<feature type="region of interest" description="Disordered" evidence="15">
    <location>
        <begin position="40"/>
        <end position="75"/>
    </location>
</feature>
<evidence type="ECO:0000256" key="1">
    <source>
        <dbReference type="ARBA" id="ARBA00004370"/>
    </source>
</evidence>
<evidence type="ECO:0000256" key="9">
    <source>
        <dbReference type="ARBA" id="ARBA00022840"/>
    </source>
</evidence>
<evidence type="ECO:0000256" key="2">
    <source>
        <dbReference type="ARBA" id="ARBA00012513"/>
    </source>
</evidence>
<dbReference type="GO" id="GO:0005524">
    <property type="term" value="F:ATP binding"/>
    <property type="evidence" value="ECO:0007669"/>
    <property type="project" value="UniProtKB-KW"/>
</dbReference>
<keyword evidence="10" id="KW-0157">Chromophore</keyword>
<evidence type="ECO:0000259" key="17">
    <source>
        <dbReference type="PROSITE" id="PS50011"/>
    </source>
</evidence>
<evidence type="ECO:0000313" key="19">
    <source>
        <dbReference type="EMBL" id="KAK9058916.1"/>
    </source>
</evidence>
<evidence type="ECO:0000256" key="13">
    <source>
        <dbReference type="ARBA" id="ARBA00047899"/>
    </source>
</evidence>
<dbReference type="SMART" id="SM00091">
    <property type="entry name" value="PAS"/>
    <property type="match status" value="1"/>
</dbReference>
<dbReference type="InterPro" id="IPR000719">
    <property type="entry name" value="Prot_kinase_dom"/>
</dbReference>
<protein>
    <recommendedName>
        <fullName evidence="2">non-specific serine/threonine protein kinase</fullName>
        <ecNumber evidence="2">2.7.11.1</ecNumber>
    </recommendedName>
</protein>
<keyword evidence="8" id="KW-0418">Kinase</keyword>
<feature type="transmembrane region" description="Helical" evidence="16">
    <location>
        <begin position="210"/>
        <end position="230"/>
    </location>
</feature>
<evidence type="ECO:0000256" key="6">
    <source>
        <dbReference type="ARBA" id="ARBA00022679"/>
    </source>
</evidence>
<dbReference type="Pfam" id="PF07714">
    <property type="entry name" value="PK_Tyr_Ser-Thr"/>
    <property type="match status" value="1"/>
</dbReference>
<accession>A0AAP0CLF8</accession>
<dbReference type="Gene3D" id="3.30.200.20">
    <property type="entry name" value="Phosphorylase Kinase, domain 1"/>
    <property type="match status" value="1"/>
</dbReference>
<evidence type="ECO:0000256" key="10">
    <source>
        <dbReference type="ARBA" id="ARBA00022991"/>
    </source>
</evidence>
<dbReference type="Proteomes" id="UP001408789">
    <property type="component" value="Unassembled WGS sequence"/>
</dbReference>
<sequence length="417" mass="47825">MMMMDKTEMPTAEELLRKIQRLEEAHRLKYLIIKQKKKKKKKKNISSSPSSSIISFSSSAAHKHDDDHKSSAETIGDSDWTETQYMNILESMGRPVYMFDVNNRIVYWNQMAENLYGYTVSEALGKTPPDIIVGPAYSELSLVIYHTAGDSKRRDLVRPVSCSPGTVYHALLYGSDVAVKIFNKQEYPDDMIVSFRKEVFLMKRLRHPNILLFMGAVISPLHLCIVTEFLPRGSLFRLLQRSTTKLDWRRRVHMAMDIARGMNYLHHCQPPIIHCNLKSSNLLVDKNLTLKVGDFGLSRIKHKTYLATNSGAGTAQWMAPEVLRDEQVDEKSDVYSYGVVLWEITTGKIPWENLNSKQVIGAVGFMNQRLEIPNDVDPQWASLIESCWTSEPRSRPTFEEILIKLKDLQKKFSRAPI</sequence>
<dbReference type="AlphaFoldDB" id="A0AAP0CLF8"/>
<reference evidence="19 20" key="1">
    <citation type="submission" date="2024-04" db="EMBL/GenBank/DDBJ databases">
        <title>The reference genome of an endangered Asteraceae, Deinandra increscens subsp. villosa, native to the Central Coast of California.</title>
        <authorList>
            <person name="Guilliams M."/>
            <person name="Hasenstab-Lehman K."/>
            <person name="Meyer R."/>
            <person name="Mcevoy S."/>
        </authorList>
    </citation>
    <scope>NUCLEOTIDE SEQUENCE [LARGE SCALE GENOMIC DNA]</scope>
    <source>
        <tissue evidence="19">Leaf</tissue>
    </source>
</reference>
<evidence type="ECO:0000256" key="7">
    <source>
        <dbReference type="ARBA" id="ARBA00022741"/>
    </source>
</evidence>
<feature type="domain" description="Protein kinase" evidence="17">
    <location>
        <begin position="153"/>
        <end position="412"/>
    </location>
</feature>
<dbReference type="FunFam" id="1.10.510.10:FF:000476">
    <property type="entry name" value="PAS domain-containing protein tyrosine kinase family protein"/>
    <property type="match status" value="1"/>
</dbReference>
<keyword evidence="16" id="KW-1133">Transmembrane helix</keyword>
<keyword evidence="20" id="KW-1185">Reference proteome</keyword>
<dbReference type="CDD" id="cd13999">
    <property type="entry name" value="STKc_MAP3K-like"/>
    <property type="match status" value="1"/>
</dbReference>
<dbReference type="InterPro" id="IPR013767">
    <property type="entry name" value="PAS_fold"/>
</dbReference>
<evidence type="ECO:0000256" key="15">
    <source>
        <dbReference type="SAM" id="MobiDB-lite"/>
    </source>
</evidence>
<dbReference type="NCBIfam" id="TIGR00229">
    <property type="entry name" value="sensory_box"/>
    <property type="match status" value="1"/>
</dbReference>
<dbReference type="CDD" id="cd00130">
    <property type="entry name" value="PAS"/>
    <property type="match status" value="1"/>
</dbReference>
<dbReference type="SUPFAM" id="SSF56112">
    <property type="entry name" value="Protein kinase-like (PK-like)"/>
    <property type="match status" value="1"/>
</dbReference>
<dbReference type="GO" id="GO:0006355">
    <property type="term" value="P:regulation of DNA-templated transcription"/>
    <property type="evidence" value="ECO:0007669"/>
    <property type="project" value="InterPro"/>
</dbReference>
<evidence type="ECO:0000256" key="3">
    <source>
        <dbReference type="ARBA" id="ARBA00022527"/>
    </source>
</evidence>
<keyword evidence="7" id="KW-0547">Nucleotide-binding</keyword>
<dbReference type="PANTHER" id="PTHR44329">
    <property type="entry name" value="SERINE/THREONINE-PROTEIN KINASE TNNI3K-RELATED"/>
    <property type="match status" value="1"/>
</dbReference>
<evidence type="ECO:0000256" key="16">
    <source>
        <dbReference type="SAM" id="Phobius"/>
    </source>
</evidence>
<dbReference type="Gene3D" id="3.30.450.20">
    <property type="entry name" value="PAS domain"/>
    <property type="match status" value="1"/>
</dbReference>
<evidence type="ECO:0000256" key="5">
    <source>
        <dbReference type="ARBA" id="ARBA00022606"/>
    </source>
</evidence>
<evidence type="ECO:0000256" key="11">
    <source>
        <dbReference type="ARBA" id="ARBA00023136"/>
    </source>
</evidence>
<organism evidence="19 20">
    <name type="scientific">Deinandra increscens subsp. villosa</name>
    <dbReference type="NCBI Taxonomy" id="3103831"/>
    <lineage>
        <taxon>Eukaryota</taxon>
        <taxon>Viridiplantae</taxon>
        <taxon>Streptophyta</taxon>
        <taxon>Embryophyta</taxon>
        <taxon>Tracheophyta</taxon>
        <taxon>Spermatophyta</taxon>
        <taxon>Magnoliopsida</taxon>
        <taxon>eudicotyledons</taxon>
        <taxon>Gunneridae</taxon>
        <taxon>Pentapetalae</taxon>
        <taxon>asterids</taxon>
        <taxon>campanulids</taxon>
        <taxon>Asterales</taxon>
        <taxon>Asteraceae</taxon>
        <taxon>Asteroideae</taxon>
        <taxon>Heliantheae alliance</taxon>
        <taxon>Madieae</taxon>
        <taxon>Madiinae</taxon>
        <taxon>Deinandra</taxon>
    </lineage>
</organism>
<evidence type="ECO:0000256" key="12">
    <source>
        <dbReference type="ARBA" id="ARBA00023170"/>
    </source>
</evidence>
<proteinExistence type="predicted"/>
<keyword evidence="4" id="KW-0600">Photoreceptor protein</keyword>
<feature type="compositionally biased region" description="Low complexity" evidence="15">
    <location>
        <begin position="45"/>
        <end position="59"/>
    </location>
</feature>
<evidence type="ECO:0000259" key="18">
    <source>
        <dbReference type="PROSITE" id="PS50112"/>
    </source>
</evidence>
<dbReference type="InterPro" id="IPR000014">
    <property type="entry name" value="PAS"/>
</dbReference>
<keyword evidence="11 16" id="KW-0472">Membrane</keyword>
<dbReference type="EC" id="2.7.11.1" evidence="2"/>
<keyword evidence="5" id="KW-0716">Sensory transduction</keyword>
<keyword evidence="6" id="KW-0808">Transferase</keyword>